<evidence type="ECO:0000313" key="8">
    <source>
        <dbReference type="EMBL" id="MFB2836458.1"/>
    </source>
</evidence>
<sequence>MQFFSNQNSPIKRFLITSILVAALVVGFAVKNHEFTAFNPPTLELKAYAQKPDNEAQPAPQTESKQAENGESQGKEEEKIDITKMVMGALAGLVLFLYGVTRMADGLKEVTGDRAKRILSRFTTNPFAGVLTGAAATTILDSSSVTIIMVIAMVSAGLLTFVQSLGVVMGSNIGTTIGAQIIAFEINQYAPIALLIGAILIFFGRNESQKHIGMVTFGVGLLFFGLEVMGDAMEPLEKSQTFINWMQTLGQHPLQGALIGALFTVLIQSSSATVGIIVTLASQGLISLPAGIALMLGAEIGTCSDTIVATIGRGSSAIRTGVFHLFFNLITAALGLIFATQLAQLAQWISFGADVPRQIANAQLIFNLLGVALFIGFTPWIASALQKLIPGRESDNDRHDDSDSGNSGTNWKRIKETVETQQS</sequence>
<keyword evidence="9" id="KW-1185">Reference proteome</keyword>
<dbReference type="PANTHER" id="PTHR10010">
    <property type="entry name" value="SOLUTE CARRIER FAMILY 34 SODIUM PHOSPHATE , MEMBER 2-RELATED"/>
    <property type="match status" value="1"/>
</dbReference>
<feature type="transmembrane region" description="Helical" evidence="7">
    <location>
        <begin position="82"/>
        <end position="101"/>
    </location>
</feature>
<evidence type="ECO:0000256" key="7">
    <source>
        <dbReference type="SAM" id="Phobius"/>
    </source>
</evidence>
<protein>
    <submittedName>
        <fullName evidence="8">Na/Pi cotransporter family protein</fullName>
    </submittedName>
</protein>
<name>A0ABV4WMZ8_9CYAN</name>
<evidence type="ECO:0000256" key="5">
    <source>
        <dbReference type="ARBA" id="ARBA00023136"/>
    </source>
</evidence>
<feature type="transmembrane region" description="Helical" evidence="7">
    <location>
        <begin position="146"/>
        <end position="168"/>
    </location>
</feature>
<evidence type="ECO:0000256" key="6">
    <source>
        <dbReference type="SAM" id="MobiDB-lite"/>
    </source>
</evidence>
<keyword evidence="4 7" id="KW-1133">Transmembrane helix</keyword>
<feature type="compositionally biased region" description="Basic and acidic residues" evidence="6">
    <location>
        <begin position="392"/>
        <end position="402"/>
    </location>
</feature>
<dbReference type="InterPro" id="IPR003841">
    <property type="entry name" value="Na/Pi_transpt"/>
</dbReference>
<feature type="compositionally biased region" description="Basic and acidic residues" evidence="6">
    <location>
        <begin position="65"/>
        <end position="77"/>
    </location>
</feature>
<organism evidence="8 9">
    <name type="scientific">Floridaenema evergladense BLCC-F167</name>
    <dbReference type="NCBI Taxonomy" id="3153639"/>
    <lineage>
        <taxon>Bacteria</taxon>
        <taxon>Bacillati</taxon>
        <taxon>Cyanobacteriota</taxon>
        <taxon>Cyanophyceae</taxon>
        <taxon>Oscillatoriophycideae</taxon>
        <taxon>Aerosakkonematales</taxon>
        <taxon>Aerosakkonemataceae</taxon>
        <taxon>Floridanema</taxon>
        <taxon>Floridanema evergladense</taxon>
    </lineage>
</organism>
<feature type="transmembrane region" description="Helical" evidence="7">
    <location>
        <begin position="189"/>
        <end position="206"/>
    </location>
</feature>
<dbReference type="NCBIfam" id="NF037997">
    <property type="entry name" value="Na_Pi_symport"/>
    <property type="match status" value="1"/>
</dbReference>
<evidence type="ECO:0000256" key="2">
    <source>
        <dbReference type="ARBA" id="ARBA00022475"/>
    </source>
</evidence>
<feature type="transmembrane region" description="Helical" evidence="7">
    <location>
        <begin position="323"/>
        <end position="344"/>
    </location>
</feature>
<dbReference type="Pfam" id="PF02690">
    <property type="entry name" value="Na_Pi_cotrans"/>
    <property type="match status" value="2"/>
</dbReference>
<evidence type="ECO:0000256" key="3">
    <source>
        <dbReference type="ARBA" id="ARBA00022692"/>
    </source>
</evidence>
<feature type="transmembrane region" description="Helical" evidence="7">
    <location>
        <begin position="254"/>
        <end position="280"/>
    </location>
</feature>
<dbReference type="RefSeq" id="WP_413278842.1">
    <property type="nucleotide sequence ID" value="NZ_JBHFNT010000153.1"/>
</dbReference>
<reference evidence="8 9" key="1">
    <citation type="submission" date="2024-09" db="EMBL/GenBank/DDBJ databases">
        <title>Floridaenema gen nov. (Aerosakkonemataceae, Aerosakkonematales ord. nov., Cyanobacteria) from benthic tropical and subtropical fresh waters, with the description of four new species.</title>
        <authorList>
            <person name="Moretto J.A."/>
            <person name="Berthold D.E."/>
            <person name="Lefler F.W."/>
            <person name="Huang I.-S."/>
            <person name="Laughinghouse H. IV."/>
        </authorList>
    </citation>
    <scope>NUCLEOTIDE SEQUENCE [LARGE SCALE GENOMIC DNA]</scope>
    <source>
        <strain evidence="8 9">BLCC-F167</strain>
    </source>
</reference>
<feature type="transmembrane region" description="Helical" evidence="7">
    <location>
        <begin position="364"/>
        <end position="382"/>
    </location>
</feature>
<feature type="region of interest" description="Disordered" evidence="6">
    <location>
        <begin position="52"/>
        <end position="77"/>
    </location>
</feature>
<comment type="subcellular location">
    <subcellularLocation>
        <location evidence="1">Cell membrane</location>
        <topology evidence="1">Multi-pass membrane protein</topology>
    </subcellularLocation>
</comment>
<keyword evidence="2" id="KW-1003">Cell membrane</keyword>
<keyword evidence="3 7" id="KW-0812">Transmembrane</keyword>
<accession>A0ABV4WMZ8</accession>
<dbReference type="Proteomes" id="UP001576780">
    <property type="component" value="Unassembled WGS sequence"/>
</dbReference>
<feature type="transmembrane region" description="Helical" evidence="7">
    <location>
        <begin position="212"/>
        <end position="233"/>
    </location>
</feature>
<dbReference type="EMBL" id="JBHFNT010000153">
    <property type="protein sequence ID" value="MFB2836458.1"/>
    <property type="molecule type" value="Genomic_DNA"/>
</dbReference>
<dbReference type="InterPro" id="IPR004633">
    <property type="entry name" value="NaPi_cotrn-rel/YqeW-like"/>
</dbReference>
<evidence type="ECO:0000256" key="4">
    <source>
        <dbReference type="ARBA" id="ARBA00022989"/>
    </source>
</evidence>
<keyword evidence="5 7" id="KW-0472">Membrane</keyword>
<feature type="compositionally biased region" description="Basic and acidic residues" evidence="6">
    <location>
        <begin position="413"/>
        <end position="423"/>
    </location>
</feature>
<proteinExistence type="predicted"/>
<evidence type="ECO:0000256" key="1">
    <source>
        <dbReference type="ARBA" id="ARBA00004651"/>
    </source>
</evidence>
<gene>
    <name evidence="8" type="ORF">ACE1CA_18150</name>
</gene>
<comment type="caution">
    <text evidence="8">The sequence shown here is derived from an EMBL/GenBank/DDBJ whole genome shotgun (WGS) entry which is preliminary data.</text>
</comment>
<evidence type="ECO:0000313" key="9">
    <source>
        <dbReference type="Proteomes" id="UP001576780"/>
    </source>
</evidence>
<dbReference type="NCBIfam" id="TIGR00704">
    <property type="entry name" value="NaPi_cotrn_rel"/>
    <property type="match status" value="1"/>
</dbReference>
<dbReference type="PANTHER" id="PTHR10010:SF46">
    <property type="entry name" value="SODIUM-DEPENDENT PHOSPHATE TRANSPORT PROTEIN 2B"/>
    <property type="match status" value="1"/>
</dbReference>
<feature type="region of interest" description="Disordered" evidence="6">
    <location>
        <begin position="392"/>
        <end position="423"/>
    </location>
</feature>